<feature type="transmembrane region" description="Helical" evidence="2">
    <location>
        <begin position="641"/>
        <end position="663"/>
    </location>
</feature>
<dbReference type="OMA" id="QFCPQGA"/>
<evidence type="ECO:0000256" key="1">
    <source>
        <dbReference type="SAM" id="MobiDB-lite"/>
    </source>
</evidence>
<dbReference type="InterPro" id="IPR056266">
    <property type="entry name" value="CDCP1_CUB_3rd_6th"/>
</dbReference>
<dbReference type="GeneID" id="108270638"/>
<dbReference type="KEGG" id="ipu:108270638"/>
<dbReference type="RefSeq" id="XP_017332956.1">
    <property type="nucleotide sequence ID" value="XM_017477467.3"/>
</dbReference>
<dbReference type="AlphaFoldDB" id="A0A2D0RS08"/>
<evidence type="ECO:0000259" key="5">
    <source>
        <dbReference type="Pfam" id="PF23667"/>
    </source>
</evidence>
<feature type="domain" description="CDCP1 second and fifth CUB" evidence="6">
    <location>
        <begin position="420"/>
        <end position="484"/>
    </location>
</feature>
<keyword evidence="2" id="KW-0472">Membrane</keyword>
<keyword evidence="2" id="KW-0812">Transmembrane</keyword>
<dbReference type="InterPro" id="IPR056269">
    <property type="entry name" value="CUB_CDCP1_2nd_5th"/>
</dbReference>
<evidence type="ECO:0000313" key="7">
    <source>
        <dbReference type="Proteomes" id="UP000221080"/>
    </source>
</evidence>
<dbReference type="Proteomes" id="UP000221080">
    <property type="component" value="Chromosome 1"/>
</dbReference>
<dbReference type="InterPro" id="IPR056268">
    <property type="entry name" value="CUB_CDCP1_1st"/>
</dbReference>
<name>A0A2D0RS08_ICTPU</name>
<feature type="domain" description="CDCP1 second and fifth CUB" evidence="6">
    <location>
        <begin position="102"/>
        <end position="199"/>
    </location>
</feature>
<dbReference type="PANTHER" id="PTHR14477:SF1">
    <property type="entry name" value="CUB DOMAIN-CONTAINING PROTEIN 1"/>
    <property type="match status" value="1"/>
</dbReference>
<evidence type="ECO:0000259" key="6">
    <source>
        <dbReference type="Pfam" id="PF23668"/>
    </source>
</evidence>
<feature type="domain" description="CDCP1 first CUB" evidence="5">
    <location>
        <begin position="29"/>
        <end position="92"/>
    </location>
</feature>
<dbReference type="Pfam" id="PF23665">
    <property type="entry name" value="CDCP1_CUB_6"/>
    <property type="match status" value="2"/>
</dbReference>
<gene>
    <name evidence="8" type="primary">cdcp1a</name>
</gene>
<accession>A0A2D0RS08</accession>
<proteinExistence type="predicted"/>
<feature type="domain" description="CDCP1 third and sixth CUB" evidence="4">
    <location>
        <begin position="207"/>
        <end position="311"/>
    </location>
</feature>
<organism evidence="7 8">
    <name type="scientific">Ictalurus punctatus</name>
    <name type="common">Channel catfish</name>
    <name type="synonym">Silurus punctatus</name>
    <dbReference type="NCBI Taxonomy" id="7998"/>
    <lineage>
        <taxon>Eukaryota</taxon>
        <taxon>Metazoa</taxon>
        <taxon>Chordata</taxon>
        <taxon>Craniata</taxon>
        <taxon>Vertebrata</taxon>
        <taxon>Euteleostomi</taxon>
        <taxon>Actinopterygii</taxon>
        <taxon>Neopterygii</taxon>
        <taxon>Teleostei</taxon>
        <taxon>Ostariophysi</taxon>
        <taxon>Siluriformes</taxon>
        <taxon>Ictaluridae</taxon>
        <taxon>Ictalurus</taxon>
    </lineage>
</organism>
<evidence type="ECO:0000313" key="8">
    <source>
        <dbReference type="RefSeq" id="XP_017332956.1"/>
    </source>
</evidence>
<evidence type="ECO:0000259" key="4">
    <source>
        <dbReference type="Pfam" id="PF23665"/>
    </source>
</evidence>
<feature type="signal peptide" evidence="3">
    <location>
        <begin position="1"/>
        <end position="25"/>
    </location>
</feature>
<feature type="region of interest" description="Disordered" evidence="1">
    <location>
        <begin position="762"/>
        <end position="806"/>
    </location>
</feature>
<feature type="chain" id="PRO_5012045083" evidence="3">
    <location>
        <begin position="26"/>
        <end position="806"/>
    </location>
</feature>
<dbReference type="InterPro" id="IPR038811">
    <property type="entry name" value="CDCP1"/>
</dbReference>
<dbReference type="Pfam" id="PF23668">
    <property type="entry name" value="CUB_CDCP1_2"/>
    <property type="match status" value="2"/>
</dbReference>
<dbReference type="InterPro" id="IPR035914">
    <property type="entry name" value="Sperma_CUB_dom_sf"/>
</dbReference>
<reference evidence="7" key="1">
    <citation type="journal article" date="2016" name="Nat. Commun.">
        <title>The channel catfish genome sequence provides insights into the evolution of scale formation in teleosts.</title>
        <authorList>
            <person name="Liu Z."/>
            <person name="Liu S."/>
            <person name="Yao J."/>
            <person name="Bao L."/>
            <person name="Zhang J."/>
            <person name="Li Y."/>
            <person name="Jiang C."/>
            <person name="Sun L."/>
            <person name="Wang R."/>
            <person name="Zhang Y."/>
            <person name="Zhou T."/>
            <person name="Zeng Q."/>
            <person name="Fu Q."/>
            <person name="Gao S."/>
            <person name="Li N."/>
            <person name="Koren S."/>
            <person name="Jiang Y."/>
            <person name="Zimin A."/>
            <person name="Xu P."/>
            <person name="Phillippy A.M."/>
            <person name="Geng X."/>
            <person name="Song L."/>
            <person name="Sun F."/>
            <person name="Li C."/>
            <person name="Wang X."/>
            <person name="Chen A."/>
            <person name="Jin Y."/>
            <person name="Yuan Z."/>
            <person name="Yang Y."/>
            <person name="Tan S."/>
            <person name="Peatman E."/>
            <person name="Lu J."/>
            <person name="Qin Z."/>
            <person name="Dunham R."/>
            <person name="Li Z."/>
            <person name="Sonstegard T."/>
            <person name="Feng J."/>
            <person name="Danzmann R.G."/>
            <person name="Schroeder S."/>
            <person name="Scheffler B."/>
            <person name="Duke M.V."/>
            <person name="Ballard L."/>
            <person name="Kucuktas H."/>
            <person name="Kaltenboeck L."/>
            <person name="Liu H."/>
            <person name="Armbruster J."/>
            <person name="Xie Y."/>
            <person name="Kirby M.L."/>
            <person name="Tian Y."/>
            <person name="Flanagan M.E."/>
            <person name="Mu W."/>
            <person name="Waldbieser G.C."/>
        </authorList>
    </citation>
    <scope>NUCLEOTIDE SEQUENCE [LARGE SCALE GENOMIC DNA]</scope>
    <source>
        <strain evidence="7">SDA103</strain>
    </source>
</reference>
<keyword evidence="3" id="KW-0732">Signal</keyword>
<dbReference type="Gene3D" id="2.60.120.290">
    <property type="entry name" value="Spermadhesin, CUB domain"/>
    <property type="match status" value="1"/>
</dbReference>
<dbReference type="CTD" id="541520"/>
<dbReference type="PANTHER" id="PTHR14477">
    <property type="entry name" value="CUB DOMAIN-CONTAINING PROTEIN 1"/>
    <property type="match status" value="1"/>
</dbReference>
<evidence type="ECO:0000256" key="2">
    <source>
        <dbReference type="SAM" id="Phobius"/>
    </source>
</evidence>
<evidence type="ECO:0000256" key="3">
    <source>
        <dbReference type="SAM" id="SignalP"/>
    </source>
</evidence>
<sequence length="806" mass="89518">MGLLGDMVFLFGVFHSSVWIISVSGSPALTINLSSDSTIHISRSMASQLKCNVCIGPSCHSSLMLSKSMEVVFTCPQPEDVFIVKIVRHIVCTTMCNGTINPEDYSSLQNFNRTFTWNVKVQGHKAFCLDFTSAGLRQIQTTEQCPDKLIYTVSTGTATVGKFCRQGTIKSMQVLREGSVSLEVPAKQQLNAKSFGVSIGPEITSPAIIKVTLPEKPSSQEFFSPNYPESFPNDDLITWAFQVPYKYYSTVHILNYAMPRCDTKDTRMEYQLNGKTLVKKLSDAQLSEHQGSFNLSLQNCHVDTQSSSTNLTLHFKISAVQRGSEVRCTVDLKRENRLQIHIEKKKPKSDCILKLNSLAKETATIPSQMVSYVSFIDCQEKDLLISIKKTIACKQLRDCPVPESLEVPALDKCIMGVVQEVRWHLYGPKNGTVELVSSGGRLQQFLPGHTCNNTVLLNVSNEPQGVSVGQFCPQGAIHKMQINVPNITVSASPARGKNLRQITNSLLHVSFAKSIRASEHYVFTVLPKKDIPVLLATPAWPLGMNEYATVSWFVSFPAKLEAHVSFTNVSQLTCKNRPAYIKLHRQHSQDKMYIWQEQNPKDVVVSESFYLNMSNCKPVKGAFSVVSQVTLHTSKSVRLSIILSIVGVALLLTAIISAVVCIMRKKKKKRSAPEVSVYNPNSHPFLPGLHRIPQETEDEDVHIYHCIDDHLVYGHLLKDLEMNEDGKPAVCVYQDFTGPIERQPLPEDGGGAEREVEVYRPFTLPQSAPDVPDTLVRPGENPACKDTQKADEEISGGDSVQETEPG</sequence>
<reference evidence="8" key="2">
    <citation type="submission" date="2025-08" db="UniProtKB">
        <authorList>
            <consortium name="RefSeq"/>
        </authorList>
    </citation>
    <scope>IDENTIFICATION</scope>
    <source>
        <tissue evidence="8">Blood</tissue>
    </source>
</reference>
<dbReference type="OrthoDB" id="8960034at2759"/>
<feature type="domain" description="CDCP1 third and sixth CUB" evidence="4">
    <location>
        <begin position="518"/>
        <end position="629"/>
    </location>
</feature>
<protein>
    <submittedName>
        <fullName evidence="8">CUB domain-containing protein 1a isoform X1</fullName>
    </submittedName>
</protein>
<keyword evidence="7" id="KW-1185">Reference proteome</keyword>
<keyword evidence="2" id="KW-1133">Transmembrane helix</keyword>
<dbReference type="Pfam" id="PF23667">
    <property type="entry name" value="CUB_CDCP1_1"/>
    <property type="match status" value="1"/>
</dbReference>